<keyword evidence="5 7" id="KW-1133">Transmembrane helix</keyword>
<dbReference type="GO" id="GO:0005635">
    <property type="term" value="C:nuclear envelope"/>
    <property type="evidence" value="ECO:0007669"/>
    <property type="project" value="TreeGrafter"/>
</dbReference>
<dbReference type="InterPro" id="IPR050997">
    <property type="entry name" value="MAPEG"/>
</dbReference>
<dbReference type="GO" id="GO:0004602">
    <property type="term" value="F:glutathione peroxidase activity"/>
    <property type="evidence" value="ECO:0007669"/>
    <property type="project" value="TreeGrafter"/>
</dbReference>
<keyword evidence="4" id="KW-0256">Endoplasmic reticulum</keyword>
<evidence type="ECO:0000256" key="6">
    <source>
        <dbReference type="ARBA" id="ARBA00023136"/>
    </source>
</evidence>
<evidence type="ECO:0000256" key="2">
    <source>
        <dbReference type="ARBA" id="ARBA00022692"/>
    </source>
</evidence>
<dbReference type="InterPro" id="IPR001129">
    <property type="entry name" value="Membr-assoc_MAPEG"/>
</dbReference>
<comment type="subcellular location">
    <subcellularLocation>
        <location evidence="1">Endoplasmic reticulum membrane</location>
        <topology evidence="1">Multi-pass membrane protein</topology>
    </subcellularLocation>
</comment>
<keyword evidence="3" id="KW-0434">Leukotriene biosynthesis</keyword>
<evidence type="ECO:0000256" key="1">
    <source>
        <dbReference type="ARBA" id="ARBA00004477"/>
    </source>
</evidence>
<sequence length="160" mass="18589">MTGNNITDQYALPALVTLIGIYQLGIRFTTAVVKSRHKFRIKVPDTTGPSEFIRTFRAHQNTLEYYTLSLACLWISSIFFHPVPASVTYMGYLIGREMYFWGYIKEADRRVSGFYISINFLIIMFAMSIWGVVHKLLRYYADIDIYQLVCNHIPILKVDL</sequence>
<gene>
    <name evidence="8" type="primary">ORF31763</name>
</gene>
<dbReference type="GO" id="GO:0005789">
    <property type="term" value="C:endoplasmic reticulum membrane"/>
    <property type="evidence" value="ECO:0007669"/>
    <property type="project" value="UniProtKB-SubCell"/>
</dbReference>
<dbReference type="GO" id="GO:0019370">
    <property type="term" value="P:leukotriene biosynthetic process"/>
    <property type="evidence" value="ECO:0007669"/>
    <property type="project" value="UniProtKB-KW"/>
</dbReference>
<dbReference type="GO" id="GO:0004364">
    <property type="term" value="F:glutathione transferase activity"/>
    <property type="evidence" value="ECO:0007669"/>
    <property type="project" value="TreeGrafter"/>
</dbReference>
<organism evidence="8">
    <name type="scientific">Arion vulgaris</name>
    <dbReference type="NCBI Taxonomy" id="1028688"/>
    <lineage>
        <taxon>Eukaryota</taxon>
        <taxon>Metazoa</taxon>
        <taxon>Spiralia</taxon>
        <taxon>Lophotrochozoa</taxon>
        <taxon>Mollusca</taxon>
        <taxon>Gastropoda</taxon>
        <taxon>Heterobranchia</taxon>
        <taxon>Euthyneura</taxon>
        <taxon>Panpulmonata</taxon>
        <taxon>Eupulmonata</taxon>
        <taxon>Stylommatophora</taxon>
        <taxon>Helicina</taxon>
        <taxon>Arionoidea</taxon>
        <taxon>Arionidae</taxon>
        <taxon>Arion</taxon>
    </lineage>
</organism>
<keyword evidence="6 7" id="KW-0472">Membrane</keyword>
<dbReference type="InterPro" id="IPR023352">
    <property type="entry name" value="MAPEG-like_dom_sf"/>
</dbReference>
<dbReference type="AlphaFoldDB" id="A0A0B6YP45"/>
<dbReference type="GO" id="GO:0008047">
    <property type="term" value="F:enzyme activator activity"/>
    <property type="evidence" value="ECO:0007669"/>
    <property type="project" value="InterPro"/>
</dbReference>
<protein>
    <recommendedName>
        <fullName evidence="9">Microsomal glutathione S-transferase 2</fullName>
    </recommendedName>
</protein>
<accession>A0A0B6YP45</accession>
<dbReference type="EMBL" id="HACG01011159">
    <property type="protein sequence ID" value="CEK58024.1"/>
    <property type="molecule type" value="Transcribed_RNA"/>
</dbReference>
<evidence type="ECO:0000256" key="3">
    <source>
        <dbReference type="ARBA" id="ARBA00022751"/>
    </source>
</evidence>
<feature type="transmembrane region" description="Helical" evidence="7">
    <location>
        <begin position="114"/>
        <end position="133"/>
    </location>
</feature>
<evidence type="ECO:0000256" key="5">
    <source>
        <dbReference type="ARBA" id="ARBA00022989"/>
    </source>
</evidence>
<name>A0A0B6YP45_9EUPU</name>
<proteinExistence type="predicted"/>
<evidence type="ECO:0008006" key="9">
    <source>
        <dbReference type="Google" id="ProtNLM"/>
    </source>
</evidence>
<feature type="transmembrane region" description="Helical" evidence="7">
    <location>
        <begin position="12"/>
        <end position="33"/>
    </location>
</feature>
<dbReference type="SUPFAM" id="SSF161084">
    <property type="entry name" value="MAPEG domain-like"/>
    <property type="match status" value="1"/>
</dbReference>
<dbReference type="PRINTS" id="PR00488">
    <property type="entry name" value="5LPOXGNASEAP"/>
</dbReference>
<dbReference type="FunFam" id="1.20.120.550:FF:000003">
    <property type="entry name" value="Leukotriene C4 synthase"/>
    <property type="match status" value="1"/>
</dbReference>
<dbReference type="Gene3D" id="1.20.120.550">
    <property type="entry name" value="Membrane associated eicosanoid/glutathione metabolism-like domain"/>
    <property type="match status" value="1"/>
</dbReference>
<dbReference type="Pfam" id="PF01124">
    <property type="entry name" value="MAPEG"/>
    <property type="match status" value="1"/>
</dbReference>
<dbReference type="PANTHER" id="PTHR10250:SF15">
    <property type="entry name" value="MICROSOMAL GLUTATHIONE S-TRANSFERASE-RELATED"/>
    <property type="match status" value="1"/>
</dbReference>
<feature type="transmembrane region" description="Helical" evidence="7">
    <location>
        <begin position="65"/>
        <end position="94"/>
    </location>
</feature>
<keyword evidence="2 7" id="KW-0812">Transmembrane</keyword>
<evidence type="ECO:0000313" key="8">
    <source>
        <dbReference type="EMBL" id="CEK58024.1"/>
    </source>
</evidence>
<dbReference type="PANTHER" id="PTHR10250">
    <property type="entry name" value="MICROSOMAL GLUTATHIONE S-TRANSFERASE"/>
    <property type="match status" value="1"/>
</dbReference>
<evidence type="ECO:0000256" key="4">
    <source>
        <dbReference type="ARBA" id="ARBA00022824"/>
    </source>
</evidence>
<evidence type="ECO:0000256" key="7">
    <source>
        <dbReference type="SAM" id="Phobius"/>
    </source>
</evidence>
<reference evidence="8" key="1">
    <citation type="submission" date="2014-12" db="EMBL/GenBank/DDBJ databases">
        <title>Insight into the proteome of Arion vulgaris.</title>
        <authorList>
            <person name="Aradska J."/>
            <person name="Bulat T."/>
            <person name="Smidak R."/>
            <person name="Sarate P."/>
            <person name="Gangsoo J."/>
            <person name="Sialana F."/>
            <person name="Bilban M."/>
            <person name="Lubec G."/>
        </authorList>
    </citation>
    <scope>NUCLEOTIDE SEQUENCE</scope>
    <source>
        <tissue evidence="8">Skin</tissue>
    </source>
</reference>
<dbReference type="InterPro" id="IPR001446">
    <property type="entry name" value="5_LipOase_AP"/>
</dbReference>